<dbReference type="GO" id="GO:0005737">
    <property type="term" value="C:cytoplasm"/>
    <property type="evidence" value="ECO:0007669"/>
    <property type="project" value="TreeGrafter"/>
</dbReference>
<dbReference type="GO" id="GO:0016651">
    <property type="term" value="F:oxidoreductase activity, acting on NAD(P)H"/>
    <property type="evidence" value="ECO:0007669"/>
    <property type="project" value="TreeGrafter"/>
</dbReference>
<name>A0A0L0JU61_9ACTN</name>
<evidence type="ECO:0000256" key="2">
    <source>
        <dbReference type="ARBA" id="ARBA00022630"/>
    </source>
</evidence>
<dbReference type="Gene3D" id="3.30.390.30">
    <property type="match status" value="1"/>
</dbReference>
<dbReference type="GO" id="GO:0051213">
    <property type="term" value="F:dioxygenase activity"/>
    <property type="evidence" value="ECO:0007669"/>
    <property type="project" value="UniProtKB-KW"/>
</dbReference>
<dbReference type="EMBL" id="JPPY01000180">
    <property type="protein sequence ID" value="KND29063.1"/>
    <property type="molecule type" value="Genomic_DNA"/>
</dbReference>
<dbReference type="Pfam" id="PF07992">
    <property type="entry name" value="Pyr_redox_2"/>
    <property type="match status" value="1"/>
</dbReference>
<protein>
    <submittedName>
        <fullName evidence="7">p-cumate dioxygenase</fullName>
    </submittedName>
</protein>
<comment type="cofactor">
    <cofactor evidence="1">
        <name>FAD</name>
        <dbReference type="ChEBI" id="CHEBI:57692"/>
    </cofactor>
</comment>
<evidence type="ECO:0000259" key="5">
    <source>
        <dbReference type="Pfam" id="PF07992"/>
    </source>
</evidence>
<dbReference type="Gene3D" id="3.50.50.60">
    <property type="entry name" value="FAD/NAD(P)-binding domain"/>
    <property type="match status" value="2"/>
</dbReference>
<feature type="domain" description="FAD/NAD(P)-binding" evidence="5">
    <location>
        <begin position="2"/>
        <end position="303"/>
    </location>
</feature>
<dbReference type="InterPro" id="IPR036188">
    <property type="entry name" value="FAD/NAD-bd_sf"/>
</dbReference>
<keyword evidence="2" id="KW-0285">Flavoprotein</keyword>
<dbReference type="InterPro" id="IPR016156">
    <property type="entry name" value="FAD/NAD-linked_Rdtase_dimer_sf"/>
</dbReference>
<dbReference type="InterPro" id="IPR050446">
    <property type="entry name" value="FAD-oxidoreductase/Apoptosis"/>
</dbReference>
<evidence type="ECO:0000259" key="6">
    <source>
        <dbReference type="Pfam" id="PF14759"/>
    </source>
</evidence>
<dbReference type="InterPro" id="IPR023753">
    <property type="entry name" value="FAD/NAD-binding_dom"/>
</dbReference>
<sequence>MTVLIIGASVAGVRTAQALRRRGFQERITLLGEEPHQPYDKPALSKEVLAAHLPGEPPSLLTQEQADELGIDLLLGTKAVGLDPDGRRVLTDSGERLPFDRLVVATGVTPRTLPGMEALDGIHTLRTIDDALALRAELGRGPRVVVIGAGFIGAEFASAARSRGLDVCVVEAQRTPMAHLFGERVGRMLAGIHAVNGVAVESGVGVDRFTGDGRGRVTGVVLADGRRLPADLVVVGIGARPATDWLTSCGLELADGVACDENLRAAGAGTVGVYAAGDVACRHHPLYGRPLRIEHWTNAGEHADIIAADILGLRAPRPQVPYVWSDQYGRRIQIAGRPGEGRLGALRGDAEDGEMTAVYVDEAGRAVGAVVVDDPRTFMACRKAIASRAQAGGLGPGLLEAV</sequence>
<evidence type="ECO:0000256" key="1">
    <source>
        <dbReference type="ARBA" id="ARBA00001974"/>
    </source>
</evidence>
<evidence type="ECO:0000256" key="3">
    <source>
        <dbReference type="ARBA" id="ARBA00022827"/>
    </source>
</evidence>
<dbReference type="AlphaFoldDB" id="A0A0L0JU61"/>
<dbReference type="PRINTS" id="PR00368">
    <property type="entry name" value="FADPNR"/>
</dbReference>
<dbReference type="SUPFAM" id="SSF55424">
    <property type="entry name" value="FAD/NAD-linked reductases, dimerisation (C-terminal) domain"/>
    <property type="match status" value="1"/>
</dbReference>
<evidence type="ECO:0000313" key="8">
    <source>
        <dbReference type="Proteomes" id="UP000037151"/>
    </source>
</evidence>
<dbReference type="PANTHER" id="PTHR43557">
    <property type="entry name" value="APOPTOSIS-INDUCING FACTOR 1"/>
    <property type="match status" value="1"/>
</dbReference>
<dbReference type="Proteomes" id="UP000037151">
    <property type="component" value="Unassembled WGS sequence"/>
</dbReference>
<feature type="domain" description="Reductase C-terminal" evidence="6">
    <location>
        <begin position="322"/>
        <end position="390"/>
    </location>
</feature>
<dbReference type="PATRIC" id="fig|42234.21.peg.6585"/>
<accession>A0A0L0JU61</accession>
<dbReference type="PRINTS" id="PR00411">
    <property type="entry name" value="PNDRDTASEI"/>
</dbReference>
<dbReference type="InterPro" id="IPR028202">
    <property type="entry name" value="Reductase_C"/>
</dbReference>
<evidence type="ECO:0000256" key="4">
    <source>
        <dbReference type="ARBA" id="ARBA00023002"/>
    </source>
</evidence>
<keyword evidence="3" id="KW-0274">FAD</keyword>
<reference evidence="8" key="1">
    <citation type="submission" date="2014-07" db="EMBL/GenBank/DDBJ databases">
        <title>Genome sequencing of plant-pathogenic Streptomyces species.</title>
        <authorList>
            <person name="Harrison J."/>
            <person name="Sapp M."/>
            <person name="Thwaites R."/>
            <person name="Studholme D.J."/>
        </authorList>
    </citation>
    <scope>NUCLEOTIDE SEQUENCE [LARGE SCALE GENOMIC DNA]</scope>
    <source>
        <strain evidence="8">NCPPB 4445</strain>
    </source>
</reference>
<keyword evidence="7" id="KW-0223">Dioxygenase</keyword>
<dbReference type="Pfam" id="PF14759">
    <property type="entry name" value="Reductase_C"/>
    <property type="match status" value="1"/>
</dbReference>
<dbReference type="OrthoDB" id="1145at2"/>
<comment type="caution">
    <text evidence="7">The sequence shown here is derived from an EMBL/GenBank/DDBJ whole genome shotgun (WGS) entry which is preliminary data.</text>
</comment>
<evidence type="ECO:0000313" key="7">
    <source>
        <dbReference type="EMBL" id="KND29063.1"/>
    </source>
</evidence>
<organism evidence="7 8">
    <name type="scientific">Streptomyces acidiscabies</name>
    <dbReference type="NCBI Taxonomy" id="42234"/>
    <lineage>
        <taxon>Bacteria</taxon>
        <taxon>Bacillati</taxon>
        <taxon>Actinomycetota</taxon>
        <taxon>Actinomycetes</taxon>
        <taxon>Kitasatosporales</taxon>
        <taxon>Streptomycetaceae</taxon>
        <taxon>Streptomyces</taxon>
    </lineage>
</organism>
<dbReference type="RefSeq" id="WP_050373725.1">
    <property type="nucleotide sequence ID" value="NZ_KQ257831.1"/>
</dbReference>
<gene>
    <name evidence="7" type="ORF">IQ63_31980</name>
</gene>
<proteinExistence type="predicted"/>
<keyword evidence="4" id="KW-0560">Oxidoreductase</keyword>
<dbReference type="PANTHER" id="PTHR43557:SF2">
    <property type="entry name" value="RIESKE DOMAIN-CONTAINING PROTEIN-RELATED"/>
    <property type="match status" value="1"/>
</dbReference>
<dbReference type="SUPFAM" id="SSF51905">
    <property type="entry name" value="FAD/NAD(P)-binding domain"/>
    <property type="match status" value="2"/>
</dbReference>